<evidence type="ECO:0000256" key="1">
    <source>
        <dbReference type="ARBA" id="ARBA00022679"/>
    </source>
</evidence>
<evidence type="ECO:0007829" key="8">
    <source>
        <dbReference type="PDB" id="7ZKT"/>
    </source>
</evidence>
<feature type="binding site" evidence="7">
    <location>
        <position position="144"/>
    </location>
    <ligand>
        <name>acetyl-CoA</name>
        <dbReference type="ChEBI" id="CHEBI:57288"/>
    </ligand>
</feature>
<accession>A0A2K1KKM6</accession>
<dbReference type="GO" id="GO:0008080">
    <property type="term" value="F:N-acetyltransferase activity"/>
    <property type="evidence" value="ECO:0000318"/>
    <property type="project" value="GO_Central"/>
</dbReference>
<keyword evidence="6" id="KW-1185">Reference proteome</keyword>
<feature type="binding site" evidence="7">
    <location>
        <position position="150"/>
    </location>
    <ligand>
        <name>acetyl-CoA</name>
        <dbReference type="ChEBI" id="CHEBI:57288"/>
    </ligand>
</feature>
<protein>
    <recommendedName>
        <fullName evidence="3">N-acetyltransferase domain-containing protein</fullName>
    </recommendedName>
</protein>
<feature type="binding site" evidence="7">
    <location>
        <position position="188"/>
    </location>
    <ligand>
        <name>acetyl-CoA</name>
        <dbReference type="ChEBI" id="CHEBI:57288"/>
    </ligand>
</feature>
<dbReference type="Pfam" id="PF00583">
    <property type="entry name" value="Acetyltransf_1"/>
    <property type="match status" value="1"/>
</dbReference>
<feature type="binding site" evidence="7">
    <location>
        <position position="181"/>
    </location>
    <ligand>
        <name>acetyl-CoA</name>
        <dbReference type="ChEBI" id="CHEBI:57288"/>
    </ligand>
</feature>
<feature type="binding site" evidence="8">
    <location>
        <position position="144"/>
    </location>
    <ligand>
        <name>CoA</name>
        <dbReference type="ChEBI" id="CHEBI:57287"/>
    </ligand>
</feature>
<dbReference type="Gramene" id="Pp3c5_21790V3.2">
    <property type="protein sequence ID" value="PAC:32954469.CDS.1"/>
    <property type="gene ID" value="Pp3c5_21790"/>
</dbReference>
<reference evidence="5" key="3">
    <citation type="submission" date="2020-12" db="UniProtKB">
        <authorList>
            <consortium name="EnsemblPlants"/>
        </authorList>
    </citation>
    <scope>IDENTIFICATION</scope>
</reference>
<dbReference type="PDB" id="7ZHC">
    <property type="method" value="X-ray"/>
    <property type="resolution" value="1.82 A"/>
    <property type="chains" value="A/B=1-214"/>
</dbReference>
<dbReference type="OMA" id="QSEWVRY"/>
<dbReference type="Gramene" id="Pp3c5_21790V3.1">
    <property type="protein sequence ID" value="PAC:32954468.CDS.1"/>
    <property type="gene ID" value="Pp3c5_21790"/>
</dbReference>
<feature type="binding site" evidence="8">
    <location>
        <position position="181"/>
    </location>
    <ligand>
        <name>CoA</name>
        <dbReference type="ChEBI" id="CHEBI:57287"/>
    </ligand>
</feature>
<dbReference type="CDD" id="cd04301">
    <property type="entry name" value="NAT_SF"/>
    <property type="match status" value="1"/>
</dbReference>
<keyword evidence="7 8" id="KW-0002">3D-structure</keyword>
<dbReference type="EnsemblPlants" id="Pp3c5_21790V3.1">
    <property type="protein sequence ID" value="PAC:32954468.CDS.1"/>
    <property type="gene ID" value="Pp3c5_21790"/>
</dbReference>
<dbReference type="InterPro" id="IPR000182">
    <property type="entry name" value="GNAT_dom"/>
</dbReference>
<feature type="binding site" evidence="8">
    <location>
        <position position="150"/>
    </location>
    <ligand>
        <name>CoA</name>
        <dbReference type="ChEBI" id="CHEBI:57287"/>
    </ligand>
</feature>
<dbReference type="SMR" id="A0A2K1KKM6"/>
<feature type="binding site" evidence="8">
    <location>
        <position position="154"/>
    </location>
    <ligand>
        <name>CoA</name>
        <dbReference type="ChEBI" id="CHEBI:57287"/>
    </ligand>
</feature>
<dbReference type="InterPro" id="IPR016181">
    <property type="entry name" value="Acyl_CoA_acyltransferase"/>
</dbReference>
<name>A0A2K1KKM6_PHYPA</name>
<evidence type="ECO:0000256" key="2">
    <source>
        <dbReference type="ARBA" id="ARBA00023315"/>
    </source>
</evidence>
<keyword evidence="2" id="KW-0012">Acyltransferase</keyword>
<dbReference type="Proteomes" id="UP000006727">
    <property type="component" value="Chromosome 5"/>
</dbReference>
<feature type="binding site" evidence="7">
    <location>
        <position position="155"/>
    </location>
    <ligand>
        <name>acetyl-CoA</name>
        <dbReference type="ChEBI" id="CHEBI:57288"/>
    </ligand>
</feature>
<dbReference type="Gene3D" id="3.40.630.30">
    <property type="match status" value="1"/>
</dbReference>
<dbReference type="EMBL" id="ABEU02000005">
    <property type="protein sequence ID" value="PNR54326.1"/>
    <property type="molecule type" value="Genomic_DNA"/>
</dbReference>
<dbReference type="PDB" id="7ZKT">
    <property type="method" value="X-ray"/>
    <property type="resolution" value="2.06 A"/>
    <property type="chains" value="A/B/C/D/E/F/G/H=1-214"/>
</dbReference>
<dbReference type="SUPFAM" id="SSF55729">
    <property type="entry name" value="Acyl-CoA N-acyltransferases (Nat)"/>
    <property type="match status" value="1"/>
</dbReference>
<dbReference type="AlphaFoldDB" id="A0A2K1KKM6"/>
<feature type="binding site" evidence="7">
    <location>
        <position position="152"/>
    </location>
    <ligand>
        <name>acetyl-CoA</name>
        <dbReference type="ChEBI" id="CHEBI:57288"/>
    </ligand>
</feature>
<gene>
    <name evidence="5" type="primary">LOC112282111</name>
    <name evidence="4" type="ORF">PHYPA_008003</name>
</gene>
<dbReference type="RefSeq" id="XP_024375106.1">
    <property type="nucleotide sequence ID" value="XM_024519338.2"/>
</dbReference>
<dbReference type="GeneID" id="112282111"/>
<feature type="binding site" evidence="8">
    <location>
        <position position="142"/>
    </location>
    <ligand>
        <name>CoA</name>
        <dbReference type="ChEBI" id="CHEBI:57287"/>
    </ligand>
</feature>
<evidence type="ECO:0000259" key="3">
    <source>
        <dbReference type="PROSITE" id="PS51186"/>
    </source>
</evidence>
<dbReference type="PANTHER" id="PTHR10545">
    <property type="entry name" value="DIAMINE N-ACETYLTRANSFERASE"/>
    <property type="match status" value="1"/>
</dbReference>
<reference evidence="4 6" key="2">
    <citation type="journal article" date="2018" name="Plant J.">
        <title>The Physcomitrella patens chromosome-scale assembly reveals moss genome structure and evolution.</title>
        <authorList>
            <person name="Lang D."/>
            <person name="Ullrich K.K."/>
            <person name="Murat F."/>
            <person name="Fuchs J."/>
            <person name="Jenkins J."/>
            <person name="Haas F.B."/>
            <person name="Piednoel M."/>
            <person name="Gundlach H."/>
            <person name="Van Bel M."/>
            <person name="Meyberg R."/>
            <person name="Vives C."/>
            <person name="Morata J."/>
            <person name="Symeonidi A."/>
            <person name="Hiss M."/>
            <person name="Muchero W."/>
            <person name="Kamisugi Y."/>
            <person name="Saleh O."/>
            <person name="Blanc G."/>
            <person name="Decker E.L."/>
            <person name="van Gessel N."/>
            <person name="Grimwood J."/>
            <person name="Hayes R.D."/>
            <person name="Graham S.W."/>
            <person name="Gunter L.E."/>
            <person name="McDaniel S.F."/>
            <person name="Hoernstein S.N.W."/>
            <person name="Larsson A."/>
            <person name="Li F.W."/>
            <person name="Perroud P.F."/>
            <person name="Phillips J."/>
            <person name="Ranjan P."/>
            <person name="Rokshar D.S."/>
            <person name="Rothfels C.J."/>
            <person name="Schneider L."/>
            <person name="Shu S."/>
            <person name="Stevenson D.W."/>
            <person name="Thummler F."/>
            <person name="Tillich M."/>
            <person name="Villarreal Aguilar J.C."/>
            <person name="Widiez T."/>
            <person name="Wong G.K."/>
            <person name="Wymore A."/>
            <person name="Zhang Y."/>
            <person name="Zimmer A.D."/>
            <person name="Quatrano R.S."/>
            <person name="Mayer K.F.X."/>
            <person name="Goodstein D."/>
            <person name="Casacuberta J.M."/>
            <person name="Vandepoele K."/>
            <person name="Reski R."/>
            <person name="Cuming A.C."/>
            <person name="Tuskan G.A."/>
            <person name="Maumus F."/>
            <person name="Salse J."/>
            <person name="Schmutz J."/>
            <person name="Rensing S.A."/>
        </authorList>
    </citation>
    <scope>NUCLEOTIDE SEQUENCE [LARGE SCALE GENOMIC DNA]</scope>
    <source>
        <strain evidence="5 6">cv. Gransden 2004</strain>
    </source>
</reference>
<sequence length="214" mass="23906">MAMEGTLTATVRLATPADAPSIAKLIRELADFEELSHACVVTEEKLHSSLWKLPPFQGPTVLMLEVCQQEENVVEVKEDWHAEGEVFEPIVRSVVLKNPIDDSAREGFRSPSTGTHTTVGFVLFFPNYSTFLAKGGYYIEDLYVRKPYRGTGLGTILLKSVVQQAKKLRAGRVEWCVLDWNVNAIKFYEGLGAKVMPEWRICRLTGEALEACAL</sequence>
<dbReference type="PROSITE" id="PS51186">
    <property type="entry name" value="GNAT"/>
    <property type="match status" value="1"/>
</dbReference>
<feature type="domain" description="N-acetyltransferase" evidence="3">
    <location>
        <begin position="119"/>
        <end position="214"/>
    </location>
</feature>
<feature type="binding site" evidence="7">
    <location>
        <position position="187"/>
    </location>
    <ligand>
        <name>acetyl-CoA</name>
        <dbReference type="ChEBI" id="CHEBI:57288"/>
    </ligand>
</feature>
<evidence type="ECO:0007829" key="7">
    <source>
        <dbReference type="PDB" id="7ZHC"/>
    </source>
</evidence>
<organism evidence="4">
    <name type="scientific">Physcomitrium patens</name>
    <name type="common">Spreading-leaved earth moss</name>
    <name type="synonym">Physcomitrella patens</name>
    <dbReference type="NCBI Taxonomy" id="3218"/>
    <lineage>
        <taxon>Eukaryota</taxon>
        <taxon>Viridiplantae</taxon>
        <taxon>Streptophyta</taxon>
        <taxon>Embryophyta</taxon>
        <taxon>Bryophyta</taxon>
        <taxon>Bryophytina</taxon>
        <taxon>Bryopsida</taxon>
        <taxon>Funariidae</taxon>
        <taxon>Funariales</taxon>
        <taxon>Funariaceae</taxon>
        <taxon>Physcomitrium</taxon>
    </lineage>
</organism>
<feature type="binding site" evidence="7">
    <location>
        <position position="142"/>
    </location>
    <ligand>
        <name>acetyl-CoA</name>
        <dbReference type="ChEBI" id="CHEBI:57288"/>
    </ligand>
</feature>
<feature type="binding site" evidence="8">
    <location>
        <position position="155"/>
    </location>
    <ligand>
        <name>CoA</name>
        <dbReference type="ChEBI" id="CHEBI:57287"/>
    </ligand>
</feature>
<dbReference type="OrthoDB" id="7305308at2759"/>
<reference evidence="4 6" key="1">
    <citation type="journal article" date="2008" name="Science">
        <title>The Physcomitrella genome reveals evolutionary insights into the conquest of land by plants.</title>
        <authorList>
            <person name="Rensing S."/>
            <person name="Lang D."/>
            <person name="Zimmer A."/>
            <person name="Terry A."/>
            <person name="Salamov A."/>
            <person name="Shapiro H."/>
            <person name="Nishiyama T."/>
            <person name="Perroud P.-F."/>
            <person name="Lindquist E."/>
            <person name="Kamisugi Y."/>
            <person name="Tanahashi T."/>
            <person name="Sakakibara K."/>
            <person name="Fujita T."/>
            <person name="Oishi K."/>
            <person name="Shin-I T."/>
            <person name="Kuroki Y."/>
            <person name="Toyoda A."/>
            <person name="Suzuki Y."/>
            <person name="Hashimoto A."/>
            <person name="Yamaguchi K."/>
            <person name="Sugano A."/>
            <person name="Kohara Y."/>
            <person name="Fujiyama A."/>
            <person name="Anterola A."/>
            <person name="Aoki S."/>
            <person name="Ashton N."/>
            <person name="Barbazuk W.B."/>
            <person name="Barker E."/>
            <person name="Bennetzen J."/>
            <person name="Bezanilla M."/>
            <person name="Blankenship R."/>
            <person name="Cho S.H."/>
            <person name="Dutcher S."/>
            <person name="Estelle M."/>
            <person name="Fawcett J.A."/>
            <person name="Gundlach H."/>
            <person name="Hanada K."/>
            <person name="Heyl A."/>
            <person name="Hicks K.A."/>
            <person name="Hugh J."/>
            <person name="Lohr M."/>
            <person name="Mayer K."/>
            <person name="Melkozernov A."/>
            <person name="Murata T."/>
            <person name="Nelson D."/>
            <person name="Pils B."/>
            <person name="Prigge M."/>
            <person name="Reiss B."/>
            <person name="Renner T."/>
            <person name="Rombauts S."/>
            <person name="Rushton P."/>
            <person name="Sanderfoot A."/>
            <person name="Schween G."/>
            <person name="Shiu S.-H."/>
            <person name="Stueber K."/>
            <person name="Theodoulou F.L."/>
            <person name="Tu H."/>
            <person name="Van de Peer Y."/>
            <person name="Verrier P.J."/>
            <person name="Waters E."/>
            <person name="Wood A."/>
            <person name="Yang L."/>
            <person name="Cove D."/>
            <person name="Cuming A."/>
            <person name="Hasebe M."/>
            <person name="Lucas S."/>
            <person name="Mishler D.B."/>
            <person name="Reski R."/>
            <person name="Grigoriev I."/>
            <person name="Quatrano R.S."/>
            <person name="Boore J.L."/>
        </authorList>
    </citation>
    <scope>NUCLEOTIDE SEQUENCE [LARGE SCALE GENOMIC DNA]</scope>
    <source>
        <strain evidence="5 6">cv. Gransden 2004</strain>
    </source>
</reference>
<evidence type="ECO:0000313" key="6">
    <source>
        <dbReference type="Proteomes" id="UP000006727"/>
    </source>
</evidence>
<proteinExistence type="evidence at protein level"/>
<evidence type="ECO:0000313" key="5">
    <source>
        <dbReference type="EnsemblPlants" id="PAC:32954468.CDS.1"/>
    </source>
</evidence>
<dbReference type="STRING" id="3218.A0A2K1KKM6"/>
<reference evidence="7 8" key="4">
    <citation type="journal article" date="2023" name="Plant J.">
        <title>Biochemical and structural basis of polyamine, lysine and ornithine acetylation catalyzed by spermine/spermidine N-acetyl transferase in moss and maize.</title>
        <authorList>
            <person name="Belicek J."/>
            <person name="Luptakova E."/>
            <person name="Kopecny D."/>
            <person name="Frommel J."/>
            <person name="Vigouroux A."/>
            <person name="Cavar Zeljkovic S."/>
            <person name="Jagic F."/>
            <person name="Briozzo P."/>
            <person name="Kopecny D.J."/>
            <person name="Tarkowski P."/>
            <person name="Nisler J."/>
            <person name="De Diego N."/>
            <person name="Morera S."/>
            <person name="Kopecna M."/>
        </authorList>
    </citation>
    <scope>X-RAY CRYSTALLOGRAPHY (1.82 ANGSTROMS) IN COMPLEX WITH COA AND ACETYL-COA</scope>
</reference>
<evidence type="ECO:0000313" key="4">
    <source>
        <dbReference type="EMBL" id="PNR54326.1"/>
    </source>
</evidence>
<feature type="binding site" evidence="8">
    <location>
        <position position="176"/>
    </location>
    <ligand>
        <name>CoA</name>
        <dbReference type="ChEBI" id="CHEBI:57287"/>
    </ligand>
</feature>
<keyword evidence="1" id="KW-0808">Transferase</keyword>
<dbReference type="EnsemblPlants" id="Pp3c5_21790V3.2">
    <property type="protein sequence ID" value="PAC:32954469.CDS.1"/>
    <property type="gene ID" value="Pp3c5_21790"/>
</dbReference>
<dbReference type="PaxDb" id="3218-PP1S218_121V6.1"/>
<dbReference type="PANTHER" id="PTHR10545:SF29">
    <property type="entry name" value="GH14572P-RELATED"/>
    <property type="match status" value="1"/>
</dbReference>
<feature type="binding site" evidence="7">
    <location>
        <position position="154"/>
    </location>
    <ligand>
        <name>acetyl-CoA</name>
        <dbReference type="ChEBI" id="CHEBI:57288"/>
    </ligand>
</feature>
<feature type="binding site" evidence="7">
    <location>
        <position position="151"/>
    </location>
    <ligand>
        <name>acetyl-CoA</name>
        <dbReference type="ChEBI" id="CHEBI:57288"/>
    </ligand>
</feature>
<feature type="binding site" evidence="8">
    <location>
        <position position="152"/>
    </location>
    <ligand>
        <name>CoA</name>
        <dbReference type="ChEBI" id="CHEBI:57287"/>
    </ligand>
</feature>
<dbReference type="InterPro" id="IPR051016">
    <property type="entry name" value="Diverse_Substrate_AcTransf"/>
</dbReference>